<comment type="similarity">
    <text evidence="4">Belongs to the MsrA Met sulfoxide reductase family.</text>
</comment>
<dbReference type="GO" id="GO:0033744">
    <property type="term" value="F:L-methionine:thioredoxin-disulfide S-oxidoreductase activity"/>
    <property type="evidence" value="ECO:0007669"/>
    <property type="project" value="RHEA"/>
</dbReference>
<comment type="catalytic activity">
    <reaction evidence="2 4">
        <text>L-methionyl-[protein] + [thioredoxin]-disulfide + H2O = L-methionyl-(S)-S-oxide-[protein] + [thioredoxin]-dithiol</text>
        <dbReference type="Rhea" id="RHEA:14217"/>
        <dbReference type="Rhea" id="RHEA-COMP:10698"/>
        <dbReference type="Rhea" id="RHEA-COMP:10700"/>
        <dbReference type="Rhea" id="RHEA-COMP:12313"/>
        <dbReference type="Rhea" id="RHEA-COMP:12315"/>
        <dbReference type="ChEBI" id="CHEBI:15377"/>
        <dbReference type="ChEBI" id="CHEBI:16044"/>
        <dbReference type="ChEBI" id="CHEBI:29950"/>
        <dbReference type="ChEBI" id="CHEBI:44120"/>
        <dbReference type="ChEBI" id="CHEBI:50058"/>
        <dbReference type="EC" id="1.8.4.11"/>
    </reaction>
</comment>
<dbReference type="STRING" id="435.A0U92_06465"/>
<dbReference type="Proteomes" id="UP000188937">
    <property type="component" value="Chromosome"/>
</dbReference>
<dbReference type="EMBL" id="CP014692">
    <property type="protein sequence ID" value="AQS84478.1"/>
    <property type="molecule type" value="Genomic_DNA"/>
</dbReference>
<keyword evidence="1 4" id="KW-0560">Oxidoreductase</keyword>
<dbReference type="GO" id="GO:0008113">
    <property type="term" value="F:peptide-methionine (S)-S-oxide reductase activity"/>
    <property type="evidence" value="ECO:0007669"/>
    <property type="project" value="UniProtKB-UniRule"/>
</dbReference>
<dbReference type="Gene3D" id="3.30.1060.10">
    <property type="entry name" value="Peptide methionine sulphoxide reductase MsrA"/>
    <property type="match status" value="1"/>
</dbReference>
<evidence type="ECO:0000313" key="6">
    <source>
        <dbReference type="EMBL" id="AQS84478.1"/>
    </source>
</evidence>
<dbReference type="AlphaFoldDB" id="A0A1U9KFF1"/>
<dbReference type="PANTHER" id="PTHR43774:SF1">
    <property type="entry name" value="PEPTIDE METHIONINE SULFOXIDE REDUCTASE MSRA 2"/>
    <property type="match status" value="1"/>
</dbReference>
<reference evidence="6 7" key="1">
    <citation type="submission" date="2016-03" db="EMBL/GenBank/DDBJ databases">
        <title>Acetic acid bacteria sequencing.</title>
        <authorList>
            <person name="Brandt J."/>
            <person name="Jakob F."/>
            <person name="Vogel R.F."/>
        </authorList>
    </citation>
    <scope>NUCLEOTIDE SEQUENCE [LARGE SCALE GENOMIC DNA]</scope>
    <source>
        <strain evidence="6 7">TMW2.1153</strain>
    </source>
</reference>
<evidence type="ECO:0000256" key="3">
    <source>
        <dbReference type="ARBA" id="ARBA00048782"/>
    </source>
</evidence>
<dbReference type="OrthoDB" id="4174719at2"/>
<evidence type="ECO:0000259" key="5">
    <source>
        <dbReference type="Pfam" id="PF01625"/>
    </source>
</evidence>
<evidence type="ECO:0000313" key="7">
    <source>
        <dbReference type="Proteomes" id="UP000188937"/>
    </source>
</evidence>
<proteinExistence type="inferred from homology"/>
<comment type="catalytic activity">
    <reaction evidence="3 4">
        <text>[thioredoxin]-disulfide + L-methionine + H2O = L-methionine (S)-S-oxide + [thioredoxin]-dithiol</text>
        <dbReference type="Rhea" id="RHEA:19993"/>
        <dbReference type="Rhea" id="RHEA-COMP:10698"/>
        <dbReference type="Rhea" id="RHEA-COMP:10700"/>
        <dbReference type="ChEBI" id="CHEBI:15377"/>
        <dbReference type="ChEBI" id="CHEBI:29950"/>
        <dbReference type="ChEBI" id="CHEBI:50058"/>
        <dbReference type="ChEBI" id="CHEBI:57844"/>
        <dbReference type="ChEBI" id="CHEBI:58772"/>
        <dbReference type="EC" id="1.8.4.11"/>
    </reaction>
</comment>
<gene>
    <name evidence="4" type="primary">msrA</name>
    <name evidence="6" type="ORF">A0U92_06465</name>
</gene>
<dbReference type="NCBIfam" id="TIGR00401">
    <property type="entry name" value="msrA"/>
    <property type="match status" value="1"/>
</dbReference>
<organism evidence="6 7">
    <name type="scientific">Acetobacter aceti</name>
    <dbReference type="NCBI Taxonomy" id="435"/>
    <lineage>
        <taxon>Bacteria</taxon>
        <taxon>Pseudomonadati</taxon>
        <taxon>Pseudomonadota</taxon>
        <taxon>Alphaproteobacteria</taxon>
        <taxon>Acetobacterales</taxon>
        <taxon>Acetobacteraceae</taxon>
        <taxon>Acetobacter</taxon>
        <taxon>Acetobacter subgen. Acetobacter</taxon>
    </lineage>
</organism>
<feature type="domain" description="Peptide methionine sulphoxide reductase MsrA" evidence="5">
    <location>
        <begin position="4"/>
        <end position="157"/>
    </location>
</feature>
<dbReference type="HAMAP" id="MF_01401">
    <property type="entry name" value="MsrA"/>
    <property type="match status" value="1"/>
</dbReference>
<dbReference type="KEGG" id="aace:A0U92_06465"/>
<evidence type="ECO:0000256" key="2">
    <source>
        <dbReference type="ARBA" id="ARBA00047806"/>
    </source>
</evidence>
<dbReference type="SUPFAM" id="SSF55068">
    <property type="entry name" value="Peptide methionine sulfoxide reductase"/>
    <property type="match status" value="1"/>
</dbReference>
<name>A0A1U9KFF1_ACEAC</name>
<dbReference type="InterPro" id="IPR002569">
    <property type="entry name" value="Met_Sox_Rdtase_MsrA_dom"/>
</dbReference>
<protein>
    <recommendedName>
        <fullName evidence="4">Peptide methionine sulfoxide reductase MsrA</fullName>
        <shortName evidence="4">Protein-methionine-S-oxide reductase</shortName>
        <ecNumber evidence="4">1.8.4.11</ecNumber>
    </recommendedName>
    <alternativeName>
        <fullName evidence="4">Peptide-methionine (S)-S-oxide reductase</fullName>
        <shortName evidence="4">Peptide Met(O) reductase</shortName>
    </alternativeName>
</protein>
<keyword evidence="7" id="KW-1185">Reference proteome</keyword>
<sequence>MTETAILGGGCFWCVEAVLVSINGVLSVQSGYAGGKTENPTYKEVCSGLTGHAEVVEVIFDPAVISYAQLLRIFFTLHDPTTLNRQGNDRGTQYRSVIFWTSEEQRATAEAVRQEIEQSGLWNAPLVTQIEPLTTFWPAEAEHDDYFRRNPDNGYCQVVVAPKVVKMRKVFAGLQKRSDES</sequence>
<comment type="function">
    <text evidence="4">Has an important function as a repair enzyme for proteins that have been inactivated by oxidation. Catalyzes the reversible oxidation-reduction of methionine sulfoxide in proteins to methionine.</text>
</comment>
<evidence type="ECO:0000256" key="4">
    <source>
        <dbReference type="HAMAP-Rule" id="MF_01401"/>
    </source>
</evidence>
<dbReference type="PANTHER" id="PTHR43774">
    <property type="entry name" value="PEPTIDE METHIONINE SULFOXIDE REDUCTASE"/>
    <property type="match status" value="1"/>
</dbReference>
<dbReference type="Pfam" id="PF01625">
    <property type="entry name" value="PMSR"/>
    <property type="match status" value="1"/>
</dbReference>
<feature type="active site" evidence="4">
    <location>
        <position position="11"/>
    </location>
</feature>
<dbReference type="InterPro" id="IPR036509">
    <property type="entry name" value="Met_Sox_Rdtase_MsrA_sf"/>
</dbReference>
<accession>A0A1U9KFF1</accession>
<dbReference type="RefSeq" id="WP_077812522.1">
    <property type="nucleotide sequence ID" value="NZ_CP014692.1"/>
</dbReference>
<dbReference type="eggNOG" id="COG0225">
    <property type="taxonomic scope" value="Bacteria"/>
</dbReference>
<evidence type="ECO:0000256" key="1">
    <source>
        <dbReference type="ARBA" id="ARBA00023002"/>
    </source>
</evidence>
<dbReference type="EC" id="1.8.4.11" evidence="4"/>